<dbReference type="OrthoDB" id="13959at10239"/>
<dbReference type="RefSeq" id="YP_008004194.1">
    <property type="nucleotide sequence ID" value="NC_021248.1"/>
</dbReference>
<evidence type="ECO:0000313" key="1">
    <source>
        <dbReference type="EMBL" id="CCU55692.1"/>
    </source>
</evidence>
<accession>A0A916NXQ2</accession>
<evidence type="ECO:0000313" key="2">
    <source>
        <dbReference type="Proteomes" id="UP000792220"/>
    </source>
</evidence>
<dbReference type="CDD" id="cd06661">
    <property type="entry name" value="GGCT_like"/>
    <property type="match status" value="1"/>
</dbReference>
<dbReference type="InterPro" id="IPR013024">
    <property type="entry name" value="GGCT-like"/>
</dbReference>
<gene>
    <name evidence="1" type="ORF">CHBEV_124</name>
</gene>
<protein>
    <recommendedName>
        <fullName evidence="3">Gamma-glutamylcyclotransferase</fullName>
    </recommendedName>
</protein>
<dbReference type="GeneID" id="15613114"/>
<organismHost>
    <name type="scientific">Choristoneura fumiferana</name>
    <name type="common">Spruce budworm moth</name>
    <name type="synonym">Archips fumiferana</name>
    <dbReference type="NCBI Taxonomy" id="7141"/>
</organismHost>
<sequence>MYKYYFGYGANQNIDYLIKRYDNYDFLNYKIGIVLNYSFKLCYSKNIDSVISTIVKDPNNITYGVLYNVSDSMIELFDKQEHIDKDIYKRIKLPVVVLSDNKIVEAYVYKAIHDYDSSMASNFDRYKDIILDAVNNILDYPLWYKKYINSIFYEYLYKNNIF</sequence>
<dbReference type="Gene3D" id="3.10.490.10">
    <property type="entry name" value="Gamma-glutamyl cyclotransferase-like"/>
    <property type="match status" value="1"/>
</dbReference>
<dbReference type="EMBL" id="HF679132">
    <property type="protein sequence ID" value="CCU55692.1"/>
    <property type="molecule type" value="Genomic_DNA"/>
</dbReference>
<name>A0A916NXQ2_CBEPV</name>
<evidence type="ECO:0008006" key="3">
    <source>
        <dbReference type="Google" id="ProtNLM"/>
    </source>
</evidence>
<organism evidence="1 2">
    <name type="scientific">Choristoneura biennis entomopoxvirus</name>
    <name type="common">CbEPV</name>
    <dbReference type="NCBI Taxonomy" id="10288"/>
    <lineage>
        <taxon>Viruses</taxon>
        <taxon>Varidnaviria</taxon>
        <taxon>Bamfordvirae</taxon>
        <taxon>Nucleocytoviricota</taxon>
        <taxon>Pokkesviricetes</taxon>
        <taxon>Chitovirales</taxon>
        <taxon>Poxviridae</taxon>
        <taxon>Entomopoxvirinae</taxon>
        <taxon>Betaentomopoxvirus</taxon>
        <taxon>Betaentomopoxvirus cbiennis</taxon>
    </lineage>
</organism>
<dbReference type="InterPro" id="IPR036568">
    <property type="entry name" value="GGCT-like_sf"/>
</dbReference>
<dbReference type="KEGG" id="vg:15613114"/>
<reference evidence="1" key="1">
    <citation type="journal article" date="2013" name="J. Virol.">
        <title>New Insights into the Evolution of Entomopoxvirinae from the Complete Genome Sequences of Four Entomopoxviruses Infecting Adoxophyes honmai, Choristoneura biennis, Choristoneura rosaceana, and Mythimna separata.</title>
        <authorList>
            <person name="Theze J."/>
            <person name="Takatsuka J."/>
            <person name="Li Z."/>
            <person name="Gallais J."/>
            <person name="Doucet D."/>
            <person name="Arif B."/>
            <person name="Nakai M."/>
            <person name="Herniou E.A."/>
        </authorList>
    </citation>
    <scope>NUCLEOTIDE SEQUENCE</scope>
</reference>
<proteinExistence type="predicted"/>
<dbReference type="Proteomes" id="UP000792220">
    <property type="component" value="Genome"/>
</dbReference>
<dbReference type="SUPFAM" id="SSF110857">
    <property type="entry name" value="Gamma-glutamyl cyclotransferase-like"/>
    <property type="match status" value="1"/>
</dbReference>
<dbReference type="Pfam" id="PF13772">
    <property type="entry name" value="AIG2_2"/>
    <property type="match status" value="1"/>
</dbReference>
<keyword evidence="2" id="KW-1185">Reference proteome</keyword>